<sequence length="196" mass="22537">MILFYLLASSLMMTAETTDADKKCLVTDFLNGCSTPFHLPLPYKAMFTPACMTHDVCYRCGIKHGWSQIECDLRFKTGMINLCKKNVKNATRKRRNLVGLWESMKDKYERVKNGWGQTTANQTVAEEAKRLWSATQEIFKMVVKWFSLSDEMEKCVYAADIYYYGVASYGIYAYRTSIKSDCNEDCVKELGSNLHN</sequence>
<keyword evidence="2" id="KW-1185">Reference proteome</keyword>
<dbReference type="InterPro" id="IPR038875">
    <property type="entry name" value="PLA2_conodipine-like"/>
</dbReference>
<evidence type="ECO:0000256" key="1">
    <source>
        <dbReference type="SAM" id="SignalP"/>
    </source>
</evidence>
<dbReference type="PANTHER" id="PTHR37687:SF1">
    <property type="entry name" value="AGAP006772-PA"/>
    <property type="match status" value="1"/>
</dbReference>
<proteinExistence type="predicted"/>
<protein>
    <submittedName>
        <fullName evidence="3">Conodipine-P1</fullName>
    </submittedName>
</protein>
<dbReference type="PANTHER" id="PTHR37687">
    <property type="entry name" value="AGAP006772-PA"/>
    <property type="match status" value="1"/>
</dbReference>
<reference evidence="3" key="1">
    <citation type="submission" date="2025-08" db="UniProtKB">
        <authorList>
            <consortium name="RefSeq"/>
        </authorList>
    </citation>
    <scope>IDENTIFICATION</scope>
</reference>
<dbReference type="Gene3D" id="1.20.90.10">
    <property type="entry name" value="Phospholipase A2 domain"/>
    <property type="match status" value="1"/>
</dbReference>
<dbReference type="SUPFAM" id="SSF48619">
    <property type="entry name" value="Phospholipase A2, PLA2"/>
    <property type="match status" value="1"/>
</dbReference>
<dbReference type="GeneID" id="100203948"/>
<evidence type="ECO:0000313" key="2">
    <source>
        <dbReference type="Proteomes" id="UP001652625"/>
    </source>
</evidence>
<dbReference type="InterPro" id="IPR036444">
    <property type="entry name" value="PLipase_A2_dom_sf"/>
</dbReference>
<dbReference type="RefSeq" id="XP_065656529.1">
    <property type="nucleotide sequence ID" value="XM_065800457.1"/>
</dbReference>
<organism evidence="2 3">
    <name type="scientific">Hydra vulgaris</name>
    <name type="common">Hydra</name>
    <name type="synonym">Hydra attenuata</name>
    <dbReference type="NCBI Taxonomy" id="6087"/>
    <lineage>
        <taxon>Eukaryota</taxon>
        <taxon>Metazoa</taxon>
        <taxon>Cnidaria</taxon>
        <taxon>Hydrozoa</taxon>
        <taxon>Hydroidolina</taxon>
        <taxon>Anthoathecata</taxon>
        <taxon>Aplanulata</taxon>
        <taxon>Hydridae</taxon>
        <taxon>Hydra</taxon>
    </lineage>
</organism>
<dbReference type="Proteomes" id="UP001652625">
    <property type="component" value="Chromosome 06"/>
</dbReference>
<name>A0ABM4C4N8_HYDVU</name>
<keyword evidence="1" id="KW-0732">Signal</keyword>
<accession>A0ABM4C4N8</accession>
<gene>
    <name evidence="3" type="primary">LOC100203948</name>
</gene>
<feature type="signal peptide" evidence="1">
    <location>
        <begin position="1"/>
        <end position="20"/>
    </location>
</feature>
<feature type="chain" id="PRO_5046297156" evidence="1">
    <location>
        <begin position="21"/>
        <end position="196"/>
    </location>
</feature>
<evidence type="ECO:0000313" key="3">
    <source>
        <dbReference type="RefSeq" id="XP_065656529.1"/>
    </source>
</evidence>